<evidence type="ECO:0000313" key="7">
    <source>
        <dbReference type="Proteomes" id="UP000521075"/>
    </source>
</evidence>
<dbReference type="GO" id="GO:0043190">
    <property type="term" value="C:ATP-binding cassette (ABC) transporter complex"/>
    <property type="evidence" value="ECO:0007669"/>
    <property type="project" value="InterPro"/>
</dbReference>
<evidence type="ECO:0000259" key="5">
    <source>
        <dbReference type="Pfam" id="PF00496"/>
    </source>
</evidence>
<feature type="domain" description="Solute-binding protein family 5" evidence="5">
    <location>
        <begin position="33"/>
        <end position="376"/>
    </location>
</feature>
<dbReference type="AlphaFoldDB" id="A0A853DW93"/>
<dbReference type="GO" id="GO:0015833">
    <property type="term" value="P:peptide transport"/>
    <property type="evidence" value="ECO:0007669"/>
    <property type="project" value="TreeGrafter"/>
</dbReference>
<dbReference type="Proteomes" id="UP000521075">
    <property type="component" value="Unassembled WGS sequence"/>
</dbReference>
<dbReference type="SUPFAM" id="SSF53850">
    <property type="entry name" value="Periplasmic binding protein-like II"/>
    <property type="match status" value="1"/>
</dbReference>
<keyword evidence="7" id="KW-1185">Reference proteome</keyword>
<gene>
    <name evidence="6" type="ORF">HNR14_002391</name>
</gene>
<dbReference type="PIRSF" id="PIRSF002741">
    <property type="entry name" value="MppA"/>
    <property type="match status" value="1"/>
</dbReference>
<keyword evidence="4" id="KW-0732">Signal</keyword>
<dbReference type="Gene3D" id="3.10.105.10">
    <property type="entry name" value="Dipeptide-binding Protein, Domain 3"/>
    <property type="match status" value="1"/>
</dbReference>
<comment type="subcellular location">
    <subcellularLocation>
        <location evidence="1">Cell envelope</location>
    </subcellularLocation>
</comment>
<evidence type="ECO:0000256" key="1">
    <source>
        <dbReference type="ARBA" id="ARBA00004196"/>
    </source>
</evidence>
<dbReference type="GO" id="GO:1904680">
    <property type="term" value="F:peptide transmembrane transporter activity"/>
    <property type="evidence" value="ECO:0007669"/>
    <property type="project" value="TreeGrafter"/>
</dbReference>
<dbReference type="GO" id="GO:0030313">
    <property type="term" value="C:cell envelope"/>
    <property type="evidence" value="ECO:0007669"/>
    <property type="project" value="UniProtKB-SubCell"/>
</dbReference>
<dbReference type="Gene3D" id="3.90.76.10">
    <property type="entry name" value="Dipeptide-binding Protein, Domain 1"/>
    <property type="match status" value="1"/>
</dbReference>
<sequence length="472" mass="50180">MSLDPAKNGNGGTLTMFEELAYQSLIERDVDGKYVPGLASSWGYVPGHEGTQFQLQLRTDAKFADGTSVTPDAVANSINYFVKTGTGPNAGSFAGISAAPSGDHSVLITCANPNPVLPELLTANNYGGDIISPAGLKSPNSMANATFGAGPYVYQASQSITGDHYTYTPNKYYYDQSRIHYKKIVIRVISNSDSALQALQSNQVAMMSGNSTQVAAAKRAGLTVSSKPSSWNGFFIFDTSGTLVPALGSTKVRQALNYAVDRDAIAKAVYGDAGSATDQPNTPGADGYSKALVDTYKYDPAKAKSLLAEAGYADGFSFSLVYPTYQPDLAKVMQAVAEQLSKVGVTVNLKGEPNLSAWATDVFSKQYPAGTLNWGYMTEFLLVNEVFGSNALLSIFKTQVPGLSEAFDAYTRSTDATREETAQAVQKVLVDQAASVPVVQFQAFWFSSSKLKGFALDSTGSPNNPADWTSSN</sequence>
<evidence type="ECO:0000256" key="2">
    <source>
        <dbReference type="ARBA" id="ARBA00005695"/>
    </source>
</evidence>
<dbReference type="RefSeq" id="WP_179701234.1">
    <property type="nucleotide sequence ID" value="NZ_BAAAHA010000006.1"/>
</dbReference>
<evidence type="ECO:0000313" key="6">
    <source>
        <dbReference type="EMBL" id="NYK10510.1"/>
    </source>
</evidence>
<accession>A0A853DW93</accession>
<keyword evidence="3" id="KW-0813">Transport</keyword>
<organism evidence="6 7">
    <name type="scientific">Leifsonia naganoensis</name>
    <dbReference type="NCBI Taxonomy" id="150025"/>
    <lineage>
        <taxon>Bacteria</taxon>
        <taxon>Bacillati</taxon>
        <taxon>Actinomycetota</taxon>
        <taxon>Actinomycetes</taxon>
        <taxon>Micrococcales</taxon>
        <taxon>Microbacteriaceae</taxon>
        <taxon>Leifsonia</taxon>
    </lineage>
</organism>
<protein>
    <submittedName>
        <fullName evidence="6">Peptide/nickel transport system substrate-binding protein</fullName>
    </submittedName>
</protein>
<dbReference type="Pfam" id="PF00496">
    <property type="entry name" value="SBP_bac_5"/>
    <property type="match status" value="1"/>
</dbReference>
<proteinExistence type="inferred from homology"/>
<name>A0A853DW93_9MICO</name>
<dbReference type="InterPro" id="IPR030678">
    <property type="entry name" value="Peptide/Ni-bd"/>
</dbReference>
<dbReference type="PANTHER" id="PTHR30290">
    <property type="entry name" value="PERIPLASMIC BINDING COMPONENT OF ABC TRANSPORTER"/>
    <property type="match status" value="1"/>
</dbReference>
<dbReference type="InterPro" id="IPR039424">
    <property type="entry name" value="SBP_5"/>
</dbReference>
<dbReference type="GO" id="GO:0042597">
    <property type="term" value="C:periplasmic space"/>
    <property type="evidence" value="ECO:0007669"/>
    <property type="project" value="UniProtKB-ARBA"/>
</dbReference>
<dbReference type="PANTHER" id="PTHR30290:SF10">
    <property type="entry name" value="PERIPLASMIC OLIGOPEPTIDE-BINDING PROTEIN-RELATED"/>
    <property type="match status" value="1"/>
</dbReference>
<dbReference type="Gene3D" id="3.40.190.10">
    <property type="entry name" value="Periplasmic binding protein-like II"/>
    <property type="match status" value="1"/>
</dbReference>
<reference evidence="6 7" key="1">
    <citation type="submission" date="2020-07" db="EMBL/GenBank/DDBJ databases">
        <title>Sequencing the genomes of 1000 actinobacteria strains.</title>
        <authorList>
            <person name="Klenk H.-P."/>
        </authorList>
    </citation>
    <scope>NUCLEOTIDE SEQUENCE [LARGE SCALE GENOMIC DNA]</scope>
    <source>
        <strain evidence="6 7">DSM 15166</strain>
    </source>
</reference>
<dbReference type="InterPro" id="IPR000914">
    <property type="entry name" value="SBP_5_dom"/>
</dbReference>
<dbReference type="EMBL" id="JACCHJ010000001">
    <property type="protein sequence ID" value="NYK10510.1"/>
    <property type="molecule type" value="Genomic_DNA"/>
</dbReference>
<evidence type="ECO:0000256" key="3">
    <source>
        <dbReference type="ARBA" id="ARBA00022448"/>
    </source>
</evidence>
<comment type="caution">
    <text evidence="6">The sequence shown here is derived from an EMBL/GenBank/DDBJ whole genome shotgun (WGS) entry which is preliminary data.</text>
</comment>
<evidence type="ECO:0000256" key="4">
    <source>
        <dbReference type="ARBA" id="ARBA00022729"/>
    </source>
</evidence>
<comment type="similarity">
    <text evidence="2">Belongs to the bacterial solute-binding protein 5 family.</text>
</comment>